<dbReference type="InterPro" id="IPR023801">
    <property type="entry name" value="His_deacetylse_dom"/>
</dbReference>
<gene>
    <name evidence="2" type="ORF">MNBD_ALPHA03-1922</name>
</gene>
<dbReference type="SUPFAM" id="SSF52768">
    <property type="entry name" value="Arginase/deacetylase"/>
    <property type="match status" value="1"/>
</dbReference>
<dbReference type="EMBL" id="UOFW01000045">
    <property type="protein sequence ID" value="VAX03328.1"/>
    <property type="molecule type" value="Genomic_DNA"/>
</dbReference>
<proteinExistence type="predicted"/>
<dbReference type="InterPro" id="IPR037138">
    <property type="entry name" value="His_deacetylse_dom_sf"/>
</dbReference>
<reference evidence="2" key="1">
    <citation type="submission" date="2018-06" db="EMBL/GenBank/DDBJ databases">
        <authorList>
            <person name="Zhirakovskaya E."/>
        </authorList>
    </citation>
    <scope>NUCLEOTIDE SEQUENCE</scope>
</reference>
<evidence type="ECO:0000313" key="2">
    <source>
        <dbReference type="EMBL" id="VAX03328.1"/>
    </source>
</evidence>
<dbReference type="Pfam" id="PF00850">
    <property type="entry name" value="Hist_deacetyl"/>
    <property type="match status" value="1"/>
</dbReference>
<dbReference type="CDD" id="cd11599">
    <property type="entry name" value="HDAC_classII_2"/>
    <property type="match status" value="1"/>
</dbReference>
<feature type="domain" description="Histone deacetylase" evidence="1">
    <location>
        <begin position="13"/>
        <end position="274"/>
    </location>
</feature>
<dbReference type="AlphaFoldDB" id="A0A3B1AVJ3"/>
<dbReference type="PRINTS" id="PR01270">
    <property type="entry name" value="HDASUPER"/>
</dbReference>
<dbReference type="PANTHER" id="PTHR10625:SF10">
    <property type="entry name" value="HISTONE DEACETYLASE HDAC1"/>
    <property type="match status" value="1"/>
</dbReference>
<dbReference type="GO" id="GO:0040029">
    <property type="term" value="P:epigenetic regulation of gene expression"/>
    <property type="evidence" value="ECO:0007669"/>
    <property type="project" value="TreeGrafter"/>
</dbReference>
<keyword evidence="2" id="KW-0378">Hydrolase</keyword>
<dbReference type="GO" id="GO:0047611">
    <property type="term" value="F:acetylspermidine deacetylase activity"/>
    <property type="evidence" value="ECO:0007669"/>
    <property type="project" value="UniProtKB-EC"/>
</dbReference>
<organism evidence="2">
    <name type="scientific">hydrothermal vent metagenome</name>
    <dbReference type="NCBI Taxonomy" id="652676"/>
    <lineage>
        <taxon>unclassified sequences</taxon>
        <taxon>metagenomes</taxon>
        <taxon>ecological metagenomes</taxon>
    </lineage>
</organism>
<accession>A0A3B1AVJ3</accession>
<dbReference type="PANTHER" id="PTHR10625">
    <property type="entry name" value="HISTONE DEACETYLASE HDAC1-RELATED"/>
    <property type="match status" value="1"/>
</dbReference>
<dbReference type="InterPro" id="IPR023696">
    <property type="entry name" value="Ureohydrolase_dom_sf"/>
</dbReference>
<name>A0A3B1AVJ3_9ZZZZ</name>
<evidence type="ECO:0000259" key="1">
    <source>
        <dbReference type="Pfam" id="PF00850"/>
    </source>
</evidence>
<protein>
    <submittedName>
        <fullName evidence="2">Acetylspermidine deacetylase Deacetylases, including yeast histone deacetylase and acetoin utilization protein</fullName>
        <ecNumber evidence="2">3.5.1.48</ecNumber>
    </submittedName>
</protein>
<dbReference type="EC" id="3.5.1.48" evidence="2"/>
<dbReference type="InterPro" id="IPR000286">
    <property type="entry name" value="HDACs"/>
</dbReference>
<sequence>MDRLVQPDFKGLRRISAKAADLDVLSLVHTDGYIRSVIDHMPQSGHYGLDGDTFLSPGSLDAALRGVGATCGAIDHVMSGQLANAFCAIRPPGHHAEPDQAMGFCLFNNVAIGALYAQKRHFCDRVAIIDFDVHHGNGTQTVAAQHKGLFYASTHQSPFYPGTGHIDDQGFGVIINAPLAAGSDGRVFRRAYQERILPALEEFDPDFILISAGFDGHVRDPLADLNLSDDDFFWITSEIKKVAEKHCNGRLVSCLEGGYNLNILGENVSCHISALMG</sequence>
<dbReference type="GO" id="GO:0004407">
    <property type="term" value="F:histone deacetylase activity"/>
    <property type="evidence" value="ECO:0007669"/>
    <property type="project" value="TreeGrafter"/>
</dbReference>
<dbReference type="Gene3D" id="3.40.800.20">
    <property type="entry name" value="Histone deacetylase domain"/>
    <property type="match status" value="1"/>
</dbReference>